<dbReference type="Proteomes" id="UP000192422">
    <property type="component" value="Plasmid pTElox9"/>
</dbReference>
<reference evidence="3 4" key="1">
    <citation type="submission" date="2020-05" db="EMBL/GenBank/DDBJ databases">
        <title>Thioclava electrotropha strain Elox9 finished genome.</title>
        <authorList>
            <person name="Rowe A.R."/>
            <person name="Wilbanks E.G."/>
        </authorList>
    </citation>
    <scope>NUCLEOTIDE SEQUENCE [LARGE SCALE GENOMIC DNA]</scope>
    <source>
        <strain evidence="3 4">Elox9</strain>
        <plasmid evidence="3 4">pTElox9</plasmid>
    </source>
</reference>
<keyword evidence="3" id="KW-0614">Plasmid</keyword>
<dbReference type="PANTHER" id="PTHR43384">
    <property type="entry name" value="SEPTUM SITE-DETERMINING PROTEIN MIND HOMOLOG, CHLOROPLASTIC-RELATED"/>
    <property type="match status" value="1"/>
</dbReference>
<dbReference type="InterPro" id="IPR027417">
    <property type="entry name" value="P-loop_NTPase"/>
</dbReference>
<organism evidence="3 4">
    <name type="scientific">Thioclava electrotropha</name>
    <dbReference type="NCBI Taxonomy" id="1549850"/>
    <lineage>
        <taxon>Bacteria</taxon>
        <taxon>Pseudomonadati</taxon>
        <taxon>Pseudomonadota</taxon>
        <taxon>Alphaproteobacteria</taxon>
        <taxon>Rhodobacterales</taxon>
        <taxon>Paracoccaceae</taxon>
        <taxon>Thioclava</taxon>
    </lineage>
</organism>
<dbReference type="EMBL" id="CP053563">
    <property type="protein sequence ID" value="QPZ93363.1"/>
    <property type="molecule type" value="Genomic_DNA"/>
</dbReference>
<keyword evidence="2" id="KW-0067">ATP-binding</keyword>
<accession>A0ABX6Z096</accession>
<dbReference type="RefSeq" id="WP_083080090.1">
    <property type="nucleotide sequence ID" value="NZ_CP053563.1"/>
</dbReference>
<gene>
    <name evidence="3" type="ORF">AKL02_020495</name>
</gene>
<protein>
    <recommendedName>
        <fullName evidence="5">AAA domain-containing protein</fullName>
    </recommendedName>
</protein>
<proteinExistence type="predicted"/>
<dbReference type="PANTHER" id="PTHR43384:SF6">
    <property type="entry name" value="SEPTUM SITE-DETERMINING PROTEIN MIND HOMOLOG, CHLOROPLASTIC"/>
    <property type="match status" value="1"/>
</dbReference>
<evidence type="ECO:0008006" key="5">
    <source>
        <dbReference type="Google" id="ProtNLM"/>
    </source>
</evidence>
<sequence>MSIPKDDLKLCTISDGSEAVLLLASLIARLEGVMSRTDLSFLEAPDKLRASEADAFDLLVIAPSNLQRSPDTLREILKRASGMNAELFLLLPEGAPPPAKLPETVRLLSGPPFPTGGLKALIDATSPHKKPDGHDTKPLSGRRFPLLRRRTPPHSDAFPAADPLCASGPVETLIVQGTCGGAGGTTLAVNLASEIATSKSDRDGAPAVCLIDLNMQFGCVSTYLGLQETRRVSDAYRKLRQLDAEAFLTSSQGVDPGLLVFTAPPDLVPMDILGGKPFEQLLDCARAVAPLVIIDMPPIVTQWSEQAFRTADLILSVNLLEIRAAQNARRLTSIINKIGTPPERIKHLLNRSEKVTARDTKLRIENFEAGIGAPFETLLPDGGNEIGAASDLGKVLSAACPSNPLTKSIRQLAQRIPVRPSKGKTELHEVNDVDL</sequence>
<keyword evidence="4" id="KW-1185">Reference proteome</keyword>
<dbReference type="Gene3D" id="3.40.50.300">
    <property type="entry name" value="P-loop containing nucleotide triphosphate hydrolases"/>
    <property type="match status" value="1"/>
</dbReference>
<evidence type="ECO:0000313" key="3">
    <source>
        <dbReference type="EMBL" id="QPZ93363.1"/>
    </source>
</evidence>
<evidence type="ECO:0000256" key="1">
    <source>
        <dbReference type="ARBA" id="ARBA00022741"/>
    </source>
</evidence>
<evidence type="ECO:0000313" key="4">
    <source>
        <dbReference type="Proteomes" id="UP000192422"/>
    </source>
</evidence>
<name>A0ABX6Z096_9RHOB</name>
<geneLocation type="plasmid" evidence="3 4">
    <name>pTElox9</name>
</geneLocation>
<dbReference type="SUPFAM" id="SSF52540">
    <property type="entry name" value="P-loop containing nucleoside triphosphate hydrolases"/>
    <property type="match status" value="1"/>
</dbReference>
<dbReference type="InterPro" id="IPR050625">
    <property type="entry name" value="ParA/MinD_ATPase"/>
</dbReference>
<keyword evidence="1" id="KW-0547">Nucleotide-binding</keyword>
<evidence type="ECO:0000256" key="2">
    <source>
        <dbReference type="ARBA" id="ARBA00022840"/>
    </source>
</evidence>